<dbReference type="GO" id="GO:0005643">
    <property type="term" value="C:nuclear pore"/>
    <property type="evidence" value="ECO:0007669"/>
    <property type="project" value="TreeGrafter"/>
</dbReference>
<keyword evidence="3 10" id="KW-0813">Transport</keyword>
<dbReference type="InterPro" id="IPR011989">
    <property type="entry name" value="ARM-like"/>
</dbReference>
<keyword evidence="7 10" id="KW-0539">Nucleus</keyword>
<comment type="similarity">
    <text evidence="10">Belongs to the exportin family.</text>
</comment>
<evidence type="ECO:0000256" key="3">
    <source>
        <dbReference type="ARBA" id="ARBA00022448"/>
    </source>
</evidence>
<evidence type="ECO:0000259" key="11">
    <source>
        <dbReference type="Pfam" id="PF08389"/>
    </source>
</evidence>
<dbReference type="AlphaFoldDB" id="A0A7I8KT33"/>
<evidence type="ECO:0000256" key="6">
    <source>
        <dbReference type="ARBA" id="ARBA00022884"/>
    </source>
</evidence>
<dbReference type="Gene3D" id="1.25.10.10">
    <property type="entry name" value="Leucine-rich Repeat Variant"/>
    <property type="match status" value="1"/>
</dbReference>
<evidence type="ECO:0000256" key="9">
    <source>
        <dbReference type="ARBA" id="ARBA00032199"/>
    </source>
</evidence>
<dbReference type="OrthoDB" id="26399at2759"/>
<keyword evidence="14" id="KW-1185">Reference proteome</keyword>
<feature type="domain" description="Exportin-1/Importin-beta-like" evidence="11">
    <location>
        <begin position="115"/>
        <end position="268"/>
    </location>
</feature>
<gene>
    <name evidence="13" type="ORF">SI8410_08011449</name>
</gene>
<feature type="domain" description="Exportin-T C-terminal" evidence="12">
    <location>
        <begin position="335"/>
        <end position="979"/>
    </location>
</feature>
<evidence type="ECO:0000259" key="12">
    <source>
        <dbReference type="Pfam" id="PF19282"/>
    </source>
</evidence>
<dbReference type="PANTHER" id="PTHR15952:SF11">
    <property type="entry name" value="EXPORTIN-T"/>
    <property type="match status" value="1"/>
</dbReference>
<dbReference type="InterPro" id="IPR016024">
    <property type="entry name" value="ARM-type_fold"/>
</dbReference>
<evidence type="ECO:0000256" key="10">
    <source>
        <dbReference type="RuleBase" id="RU366037"/>
    </source>
</evidence>
<keyword evidence="5 10" id="KW-0820">tRNA-binding</keyword>
<proteinExistence type="inferred from homology"/>
<dbReference type="InterPro" id="IPR040017">
    <property type="entry name" value="XPOT"/>
</dbReference>
<accession>A0A7I8KT33</accession>
<keyword evidence="4 10" id="KW-0963">Cytoplasm</keyword>
<evidence type="ECO:0000256" key="2">
    <source>
        <dbReference type="ARBA" id="ARBA00018928"/>
    </source>
</evidence>
<evidence type="ECO:0000313" key="13">
    <source>
        <dbReference type="EMBL" id="CAA7400771.1"/>
    </source>
</evidence>
<name>A0A7I8KT33_SPIIN</name>
<keyword evidence="6 10" id="KW-0694">RNA-binding</keyword>
<evidence type="ECO:0000256" key="4">
    <source>
        <dbReference type="ARBA" id="ARBA00022490"/>
    </source>
</evidence>
<organism evidence="13 14">
    <name type="scientific">Spirodela intermedia</name>
    <name type="common">Intermediate duckweed</name>
    <dbReference type="NCBI Taxonomy" id="51605"/>
    <lineage>
        <taxon>Eukaryota</taxon>
        <taxon>Viridiplantae</taxon>
        <taxon>Streptophyta</taxon>
        <taxon>Embryophyta</taxon>
        <taxon>Tracheophyta</taxon>
        <taxon>Spermatophyta</taxon>
        <taxon>Magnoliopsida</taxon>
        <taxon>Liliopsida</taxon>
        <taxon>Araceae</taxon>
        <taxon>Lemnoideae</taxon>
        <taxon>Spirodela</taxon>
    </lineage>
</organism>
<evidence type="ECO:0000256" key="7">
    <source>
        <dbReference type="ARBA" id="ARBA00023242"/>
    </source>
</evidence>
<dbReference type="GO" id="GO:0016363">
    <property type="term" value="C:nuclear matrix"/>
    <property type="evidence" value="ECO:0007669"/>
    <property type="project" value="TreeGrafter"/>
</dbReference>
<evidence type="ECO:0000256" key="1">
    <source>
        <dbReference type="ARBA" id="ARBA00004496"/>
    </source>
</evidence>
<dbReference type="GO" id="GO:0005737">
    <property type="term" value="C:cytoplasm"/>
    <property type="evidence" value="ECO:0007669"/>
    <property type="project" value="UniProtKB-SubCell"/>
</dbReference>
<dbReference type="SUPFAM" id="SSF48371">
    <property type="entry name" value="ARM repeat"/>
    <property type="match status" value="1"/>
</dbReference>
<dbReference type="Pfam" id="PF08389">
    <property type="entry name" value="Xpo1"/>
    <property type="match status" value="1"/>
</dbReference>
<sequence length="991" mass="110373">MDDLEKAILLSYEPGGGVDPVLRSQAIDYCRQMKDSPAICRLCVERLSRSDLVPVQFWCLQTIHDSLRLRYSSMDPAERGFLRDFLLSVACSGGGSGGEAAVAAAAAAARVSCSPAFIKNKFAQAFVALVCLEYPAAWSTVFLDLLPHLGKGAIVIDMFSRILNLLDDDLISMEYPRSNEEISMAGRIKDAMRMQCIPQFVRAWYDIVALYRSSNPALATMVLDTMRRYITWIDIGLVANDAFVPLFFDLVLTEGLPEQLRAAAAGCLLAVVSKRMEPKQKLGMLQSLQIKRVFGLVAEDGEPELVSKLAALVTGYAAEALDCSKQLSPGSVDGAAIELLEEALPSVLFVIQNCEADSTFNAVQFLSDYVSTMKSPSQKQVVYLGQILEVLRGEICYDSMYRNNLELPDKIGKEEEEQMAEHRKEFFALLRSICRVAPDVTQLFIRNLLANALASSVMNVEEAEVALSLFYRLGEAISGQGMRTGVGILKEMIPMLLSARFPSHSQRIVALVYLETVTRYMKFVQENTQYIPLALMAFLDERGIHHPNVNVSRRASYLFMRTVKLLKSSLVPFIEKILQSLQDVVVKFTSLDWSSKGLKSSGSEDGSHMFEAIGLLIGMEDISPEKQSEYLSALLIPLCQQAKSLLVDAGTLAQEDAFAKVACIQQVIMAINALSKGFSERLATASRPAIGAMFKQTLDVLLQIFVVFPNVEPLRNKITSFLHRMIEVLGPSVFPYLPIALEKLLADSEPKEMVEFLLLINQLICKFNTSVGGILEDIFPTVASRMFSILPKDGFPSAPGGNVEEIRELQELEKTLFTFLHVVATHDLSSILLAPKSRGYLDIIIQMLLFSSCSHKDMVVRKTCVHILVRFTKDWCDKVENLDKVPGFRKFIIETFATNCCLYSVVDKSFDLRDANTVLLFGEILAAQKAMHEKFGDAFLHHFAVAAHCPQDLVEVFRQKLQGNSMEGLKSFYQSLIHNLRQKQNGSFHFR</sequence>
<dbReference type="Proteomes" id="UP000663760">
    <property type="component" value="Chromosome 8"/>
</dbReference>
<dbReference type="InterPro" id="IPR013598">
    <property type="entry name" value="Exportin-1/Importin-b-like"/>
</dbReference>
<evidence type="ECO:0000313" key="14">
    <source>
        <dbReference type="Proteomes" id="UP000663760"/>
    </source>
</evidence>
<dbReference type="GO" id="GO:0071528">
    <property type="term" value="P:tRNA re-export from nucleus"/>
    <property type="evidence" value="ECO:0007669"/>
    <property type="project" value="UniProtKB-UniRule"/>
</dbReference>
<dbReference type="PANTHER" id="PTHR15952">
    <property type="entry name" value="EXPORTIN-T/LOS1"/>
    <property type="match status" value="1"/>
</dbReference>
<dbReference type="Pfam" id="PF19282">
    <property type="entry name" value="Exportin-T"/>
    <property type="match status" value="1"/>
</dbReference>
<dbReference type="GO" id="GO:0000049">
    <property type="term" value="F:tRNA binding"/>
    <property type="evidence" value="ECO:0007669"/>
    <property type="project" value="UniProtKB-UniRule"/>
</dbReference>
<dbReference type="GO" id="GO:0031267">
    <property type="term" value="F:small GTPase binding"/>
    <property type="evidence" value="ECO:0007669"/>
    <property type="project" value="InterPro"/>
</dbReference>
<protein>
    <recommendedName>
        <fullName evidence="2 10">Exportin-T</fullName>
    </recommendedName>
    <alternativeName>
        <fullName evidence="8 10">Exportin(tRNA)</fullName>
    </alternativeName>
    <alternativeName>
        <fullName evidence="9 10">tRNA exportin</fullName>
    </alternativeName>
</protein>
<dbReference type="EMBL" id="LR746271">
    <property type="protein sequence ID" value="CAA7400771.1"/>
    <property type="molecule type" value="Genomic_DNA"/>
</dbReference>
<dbReference type="InterPro" id="IPR045546">
    <property type="entry name" value="Exportin-T_C"/>
</dbReference>
<comment type="function">
    <text evidence="10">tRNA nucleus export receptor which facilitates tRNA translocation across the nuclear pore complex.</text>
</comment>
<evidence type="ECO:0000256" key="8">
    <source>
        <dbReference type="ARBA" id="ARBA00029784"/>
    </source>
</evidence>
<comment type="subcellular location">
    <subcellularLocation>
        <location evidence="1 10">Cytoplasm</location>
    </subcellularLocation>
    <subcellularLocation>
        <location evidence="10">Nucleus</location>
    </subcellularLocation>
    <text evidence="10">Shuttles between the nucleus and the cytoplasm.</text>
</comment>
<reference evidence="13" key="1">
    <citation type="submission" date="2020-02" db="EMBL/GenBank/DDBJ databases">
        <authorList>
            <person name="Scholz U."/>
            <person name="Mascher M."/>
            <person name="Fiebig A."/>
        </authorList>
    </citation>
    <scope>NUCLEOTIDE SEQUENCE</scope>
</reference>
<evidence type="ECO:0000256" key="5">
    <source>
        <dbReference type="ARBA" id="ARBA00022555"/>
    </source>
</evidence>